<dbReference type="GO" id="GO:0043235">
    <property type="term" value="C:receptor complex"/>
    <property type="evidence" value="ECO:0007669"/>
    <property type="project" value="TreeGrafter"/>
</dbReference>
<dbReference type="PANTHER" id="PTHR15573">
    <property type="entry name" value="G-PROTEIN COUPLED RECEPTOR 160-RELATED"/>
    <property type="match status" value="1"/>
</dbReference>
<feature type="transmembrane region" description="Helical" evidence="2">
    <location>
        <begin position="171"/>
        <end position="195"/>
    </location>
</feature>
<comment type="caution">
    <text evidence="3">The sequence shown here is derived from an EMBL/GenBank/DDBJ whole genome shotgun (WGS) entry which is preliminary data.</text>
</comment>
<gene>
    <name evidence="3" type="ORF">DV515_00008575</name>
</gene>
<protein>
    <submittedName>
        <fullName evidence="3">Uncharacterized protein</fullName>
    </submittedName>
</protein>
<evidence type="ECO:0000313" key="4">
    <source>
        <dbReference type="Proteomes" id="UP000276834"/>
    </source>
</evidence>
<keyword evidence="2" id="KW-1133">Transmembrane helix</keyword>
<feature type="transmembrane region" description="Helical" evidence="2">
    <location>
        <begin position="312"/>
        <end position="329"/>
    </location>
</feature>
<feature type="compositionally biased region" description="Basic and acidic residues" evidence="1">
    <location>
        <begin position="81"/>
        <end position="95"/>
    </location>
</feature>
<dbReference type="Proteomes" id="UP000276834">
    <property type="component" value="Unassembled WGS sequence"/>
</dbReference>
<dbReference type="OrthoDB" id="9947933at2759"/>
<dbReference type="AlphaFoldDB" id="A0A3L8SEU4"/>
<keyword evidence="2" id="KW-0472">Membrane</keyword>
<organism evidence="3 4">
    <name type="scientific">Chloebia gouldiae</name>
    <name type="common">Gouldian finch</name>
    <name type="synonym">Erythrura gouldiae</name>
    <dbReference type="NCBI Taxonomy" id="44316"/>
    <lineage>
        <taxon>Eukaryota</taxon>
        <taxon>Metazoa</taxon>
        <taxon>Chordata</taxon>
        <taxon>Craniata</taxon>
        <taxon>Vertebrata</taxon>
        <taxon>Euteleostomi</taxon>
        <taxon>Archelosauria</taxon>
        <taxon>Archosauria</taxon>
        <taxon>Dinosauria</taxon>
        <taxon>Saurischia</taxon>
        <taxon>Theropoda</taxon>
        <taxon>Coelurosauria</taxon>
        <taxon>Aves</taxon>
        <taxon>Neognathae</taxon>
        <taxon>Neoaves</taxon>
        <taxon>Telluraves</taxon>
        <taxon>Australaves</taxon>
        <taxon>Passeriformes</taxon>
        <taxon>Passeroidea</taxon>
        <taxon>Passeridae</taxon>
        <taxon>Chloebia</taxon>
    </lineage>
</organism>
<dbReference type="EMBL" id="QUSF01000026">
    <property type="protein sequence ID" value="RLW00631.1"/>
    <property type="molecule type" value="Genomic_DNA"/>
</dbReference>
<feature type="compositionally biased region" description="Low complexity" evidence="1">
    <location>
        <begin position="1"/>
        <end position="14"/>
    </location>
</feature>
<sequence>GGRGRAGTARAPLGAPGPPPSLWPRRGAGTRREGRGQRRSPAGTGSGRRRQPRGSLRAGWELCPHGPGQAPSFRRAQVQHPAHEDKTPELSRTVKTDQVSEDALVQRKSEAASPDFVLWGVRFTEYHICLFTQISSLTYGILPYPVCLVAALDYYTTVSQTSQLPTTARKLLYGFAVVVIWISGFFFTLQVPAVSEELEMQNSVSPSQCPLSGSWQSSSVSWAMVLLLGTALLACWKEVTTMLLSARLLSFSSQPVLMFPYVPNNNHNTCFKRQLLSRLLLCFLGTWAPFVVLQVVLLLLGVQIPAYVEMNVPWLCFINSFLLAAAYWCRCHEVELTEEGWCTDPFVSWKFCFMPFNNESTKPVDKPGTVIVIC</sequence>
<evidence type="ECO:0000313" key="3">
    <source>
        <dbReference type="EMBL" id="RLW00631.1"/>
    </source>
</evidence>
<reference evidence="3 4" key="1">
    <citation type="journal article" date="2018" name="Proc. R. Soc. B">
        <title>A non-coding region near Follistatin controls head colour polymorphism in the Gouldian finch.</title>
        <authorList>
            <person name="Toomey M.B."/>
            <person name="Marques C.I."/>
            <person name="Andrade P."/>
            <person name="Araujo P.M."/>
            <person name="Sabatino S."/>
            <person name="Gazda M.A."/>
            <person name="Afonso S."/>
            <person name="Lopes R.J."/>
            <person name="Corbo J.C."/>
            <person name="Carneiro M."/>
        </authorList>
    </citation>
    <scope>NUCLEOTIDE SEQUENCE [LARGE SCALE GENOMIC DNA]</scope>
    <source>
        <strain evidence="3">Red01</strain>
        <tissue evidence="3">Muscle</tissue>
    </source>
</reference>
<proteinExistence type="predicted"/>
<dbReference type="GO" id="GO:0005886">
    <property type="term" value="C:plasma membrane"/>
    <property type="evidence" value="ECO:0007669"/>
    <property type="project" value="TreeGrafter"/>
</dbReference>
<evidence type="ECO:0000256" key="2">
    <source>
        <dbReference type="SAM" id="Phobius"/>
    </source>
</evidence>
<accession>A0A3L8SEU4</accession>
<dbReference type="STRING" id="44316.ENSEGOP00005006026"/>
<feature type="non-terminal residue" evidence="3">
    <location>
        <position position="1"/>
    </location>
</feature>
<dbReference type="InterPro" id="IPR042353">
    <property type="entry name" value="GPR160"/>
</dbReference>
<dbReference type="PANTHER" id="PTHR15573:SF0">
    <property type="entry name" value="G-PROTEIN COUPLED RECEPTOR 160-RELATED"/>
    <property type="match status" value="1"/>
</dbReference>
<feature type="transmembrane region" description="Helical" evidence="2">
    <location>
        <begin position="279"/>
        <end position="300"/>
    </location>
</feature>
<keyword evidence="4" id="KW-1185">Reference proteome</keyword>
<feature type="region of interest" description="Disordered" evidence="1">
    <location>
        <begin position="1"/>
        <end position="98"/>
    </location>
</feature>
<feature type="transmembrane region" description="Helical" evidence="2">
    <location>
        <begin position="215"/>
        <end position="236"/>
    </location>
</feature>
<name>A0A3L8SEU4_CHLGU</name>
<keyword evidence="2" id="KW-0812">Transmembrane</keyword>
<evidence type="ECO:0000256" key="1">
    <source>
        <dbReference type="SAM" id="MobiDB-lite"/>
    </source>
</evidence>